<dbReference type="Pfam" id="PF19765">
    <property type="entry name" value="DUF6252"/>
    <property type="match status" value="1"/>
</dbReference>
<keyword evidence="1" id="KW-0732">Signal</keyword>
<sequence length="171" mass="18549">MKNQFLNITKTILVALFISMTFVSCSSDDSDAPDADGGGDVEFFARVNDGQFTADDVIAIGSVGVDFLSITATKDNGEHVDITIPSIELGTYTASGDTDTQVISTYKTSNPDAASSTYTAMQGSFIITSSEQISTSMRNIQGTFFFTYTRVDTSEVYEFTDGEFNIDVLYF</sequence>
<proteinExistence type="predicted"/>
<name>A0ABT7ZSF1_9FLAO</name>
<evidence type="ECO:0000313" key="3">
    <source>
        <dbReference type="Proteomes" id="UP001231197"/>
    </source>
</evidence>
<dbReference type="PROSITE" id="PS51257">
    <property type="entry name" value="PROKAR_LIPOPROTEIN"/>
    <property type="match status" value="1"/>
</dbReference>
<keyword evidence="3" id="KW-1185">Reference proteome</keyword>
<reference evidence="2 3" key="1">
    <citation type="journal article" date="2023" name="Int. J. Syst. Evol. Microbiol.">
        <title>Winogradskyella bathintestinalis sp. nov., isolated from the intestine of the deep-sea loosejaw dragonfish, Malacosteus niger.</title>
        <authorList>
            <person name="Uniacke-Lowe S."/>
            <person name="Johnson C.N."/>
            <person name="Stanton C."/>
            <person name="Hill C."/>
            <person name="Ross P."/>
        </authorList>
    </citation>
    <scope>NUCLEOTIDE SEQUENCE [LARGE SCALE GENOMIC DNA]</scope>
    <source>
        <strain evidence="2 3">APC 3343</strain>
    </source>
</reference>
<accession>A0ABT7ZSF1</accession>
<dbReference type="RefSeq" id="WP_290205602.1">
    <property type="nucleotide sequence ID" value="NZ_JASDDK010000001.1"/>
</dbReference>
<feature type="signal peptide" evidence="1">
    <location>
        <begin position="1"/>
        <end position="26"/>
    </location>
</feature>
<gene>
    <name evidence="2" type="ORF">QMA06_04215</name>
</gene>
<evidence type="ECO:0000313" key="2">
    <source>
        <dbReference type="EMBL" id="MDN3491915.1"/>
    </source>
</evidence>
<evidence type="ECO:0000256" key="1">
    <source>
        <dbReference type="SAM" id="SignalP"/>
    </source>
</evidence>
<comment type="caution">
    <text evidence="2">The sequence shown here is derived from an EMBL/GenBank/DDBJ whole genome shotgun (WGS) entry which is preliminary data.</text>
</comment>
<dbReference type="InterPro" id="IPR046219">
    <property type="entry name" value="DUF6252"/>
</dbReference>
<dbReference type="EMBL" id="JASDDK010000001">
    <property type="protein sequence ID" value="MDN3491915.1"/>
    <property type="molecule type" value="Genomic_DNA"/>
</dbReference>
<dbReference type="Proteomes" id="UP001231197">
    <property type="component" value="Unassembled WGS sequence"/>
</dbReference>
<protein>
    <submittedName>
        <fullName evidence="2">DUF6252 family protein</fullName>
    </submittedName>
</protein>
<feature type="chain" id="PRO_5045959007" evidence="1">
    <location>
        <begin position="27"/>
        <end position="171"/>
    </location>
</feature>
<organism evidence="2 3">
    <name type="scientific">Winogradskyella bathintestinalis</name>
    <dbReference type="NCBI Taxonomy" id="3035208"/>
    <lineage>
        <taxon>Bacteria</taxon>
        <taxon>Pseudomonadati</taxon>
        <taxon>Bacteroidota</taxon>
        <taxon>Flavobacteriia</taxon>
        <taxon>Flavobacteriales</taxon>
        <taxon>Flavobacteriaceae</taxon>
        <taxon>Winogradskyella</taxon>
    </lineage>
</organism>